<evidence type="ECO:0000256" key="4">
    <source>
        <dbReference type="ARBA" id="ARBA00023004"/>
    </source>
</evidence>
<dbReference type="PANTHER" id="PTHR10849">
    <property type="entry name" value="NADH DEHYDROGENASE UBIQUINONE IRON-SULFUR PROTEIN 8, MITOCHONDRIAL"/>
    <property type="match status" value="1"/>
</dbReference>
<organism evidence="7 8">
    <name type="scientific">Cronobacter malonaticus</name>
    <dbReference type="NCBI Taxonomy" id="413503"/>
    <lineage>
        <taxon>Bacteria</taxon>
        <taxon>Pseudomonadati</taxon>
        <taxon>Pseudomonadota</taxon>
        <taxon>Gammaproteobacteria</taxon>
        <taxon>Enterobacterales</taxon>
        <taxon>Enterobacteriaceae</taxon>
        <taxon>Cronobacter</taxon>
    </lineage>
</organism>
<evidence type="ECO:0000256" key="5">
    <source>
        <dbReference type="ARBA" id="ARBA00023014"/>
    </source>
</evidence>
<keyword evidence="5" id="KW-0411">Iron-sulfur</keyword>
<keyword evidence="4" id="KW-0408">Iron</keyword>
<protein>
    <submittedName>
        <fullName evidence="7">Formate hydrogenlyase complex iron-sulfur subunit</fullName>
    </submittedName>
</protein>
<dbReference type="GO" id="GO:0016020">
    <property type="term" value="C:membrane"/>
    <property type="evidence" value="ECO:0007669"/>
    <property type="project" value="InterPro"/>
</dbReference>
<dbReference type="PROSITE" id="PS00198">
    <property type="entry name" value="4FE4S_FER_1"/>
    <property type="match status" value="2"/>
</dbReference>
<dbReference type="GO" id="GO:0051539">
    <property type="term" value="F:4 iron, 4 sulfur cluster binding"/>
    <property type="evidence" value="ECO:0007669"/>
    <property type="project" value="UniProtKB-KW"/>
</dbReference>
<feature type="domain" description="4Fe-4S ferredoxin-type" evidence="6">
    <location>
        <begin position="48"/>
        <end position="77"/>
    </location>
</feature>
<evidence type="ECO:0000256" key="3">
    <source>
        <dbReference type="ARBA" id="ARBA00022737"/>
    </source>
</evidence>
<evidence type="ECO:0000256" key="1">
    <source>
        <dbReference type="ARBA" id="ARBA00022485"/>
    </source>
</evidence>
<evidence type="ECO:0000313" key="8">
    <source>
        <dbReference type="Proteomes" id="UP000018545"/>
    </source>
</evidence>
<name>V5U1I0_9ENTR</name>
<dbReference type="KEGG" id="csi:P262_03212"/>
<evidence type="ECO:0000259" key="6">
    <source>
        <dbReference type="PROSITE" id="PS51379"/>
    </source>
</evidence>
<dbReference type="GO" id="GO:0003954">
    <property type="term" value="F:NADH dehydrogenase activity"/>
    <property type="evidence" value="ECO:0007669"/>
    <property type="project" value="TreeGrafter"/>
</dbReference>
<dbReference type="Pfam" id="PF12838">
    <property type="entry name" value="Fer4_7"/>
    <property type="match status" value="1"/>
</dbReference>
<dbReference type="PATRIC" id="fig|1401659.3.peg.2268"/>
<dbReference type="SUPFAM" id="SSF54862">
    <property type="entry name" value="4Fe-4S ferredoxins"/>
    <property type="match status" value="1"/>
</dbReference>
<feature type="domain" description="4Fe-4S ferredoxin-type" evidence="6">
    <location>
        <begin position="83"/>
        <end position="112"/>
    </location>
</feature>
<keyword evidence="1" id="KW-0004">4Fe-4S</keyword>
<dbReference type="AlphaFoldDB" id="V5U1I0"/>
<sequence length="197" mass="22066">MAAHPPGKTVAQATGDNMFTFIKKALKTGVATQPYPLQPMPVDKNFRGKPQHNPQQCIGCAACINACPSNALTVETDLQHDRLNWQFNLGRCIFCGRCEEVCPTAAIRLTPEYELAVWRKEDFLQQASFALCRCRVCQQPFAVQKEVDYAIALLAHNGDERAERHRASFETCPDCKRQQGLAPSELIDLTREMKEAV</sequence>
<evidence type="ECO:0000313" key="7">
    <source>
        <dbReference type="EMBL" id="AHB70654.1"/>
    </source>
</evidence>
<dbReference type="Gene3D" id="3.30.70.3270">
    <property type="match status" value="1"/>
</dbReference>
<gene>
    <name evidence="7" type="ORF">P262_03212</name>
</gene>
<dbReference type="EMBL" id="CP006731">
    <property type="protein sequence ID" value="AHB70654.1"/>
    <property type="molecule type" value="Genomic_DNA"/>
</dbReference>
<dbReference type="InterPro" id="IPR017900">
    <property type="entry name" value="4Fe4S_Fe_S_CS"/>
</dbReference>
<dbReference type="GO" id="GO:0009060">
    <property type="term" value="P:aerobic respiration"/>
    <property type="evidence" value="ECO:0007669"/>
    <property type="project" value="TreeGrafter"/>
</dbReference>
<keyword evidence="3" id="KW-0677">Repeat</keyword>
<dbReference type="NCBIfam" id="NF009053">
    <property type="entry name" value="PRK12387.1"/>
    <property type="match status" value="1"/>
</dbReference>
<dbReference type="InterPro" id="IPR010226">
    <property type="entry name" value="NADH_quinone_OxRdtase_chainI"/>
</dbReference>
<accession>V5U1I0</accession>
<dbReference type="Proteomes" id="UP000018545">
    <property type="component" value="Chromosome"/>
</dbReference>
<dbReference type="PANTHER" id="PTHR10849:SF35">
    <property type="entry name" value="FORMATE HYDROGENLYASE SUBUNIT 6-RELATED"/>
    <property type="match status" value="1"/>
</dbReference>
<dbReference type="GO" id="GO:0046872">
    <property type="term" value="F:metal ion binding"/>
    <property type="evidence" value="ECO:0007669"/>
    <property type="project" value="UniProtKB-KW"/>
</dbReference>
<reference evidence="7 8" key="1">
    <citation type="journal article" date="2014" name="Genome Announc.">
        <title>Complete Genome Sequence of Cronobacter sakazakii Strain CMCC 45402.</title>
        <authorList>
            <person name="Zhao Z."/>
            <person name="Wang L."/>
            <person name="Wang B."/>
            <person name="Liang H."/>
            <person name="Ye Q."/>
            <person name="Zeng M."/>
        </authorList>
    </citation>
    <scope>NUCLEOTIDE SEQUENCE [LARGE SCALE GENOMIC DNA]</scope>
    <source>
        <strain evidence="8">45402</strain>
    </source>
</reference>
<dbReference type="PROSITE" id="PS51379">
    <property type="entry name" value="4FE4S_FER_2"/>
    <property type="match status" value="2"/>
</dbReference>
<evidence type="ECO:0000256" key="2">
    <source>
        <dbReference type="ARBA" id="ARBA00022723"/>
    </source>
</evidence>
<dbReference type="HOGENOM" id="CLU_067218_3_1_6"/>
<dbReference type="InterPro" id="IPR017896">
    <property type="entry name" value="4Fe4S_Fe-S-bd"/>
</dbReference>
<dbReference type="CDD" id="cd10549">
    <property type="entry name" value="MtMvhB_like"/>
    <property type="match status" value="1"/>
</dbReference>
<proteinExistence type="predicted"/>
<keyword evidence="2" id="KW-0479">Metal-binding</keyword>